<dbReference type="GO" id="GO:0016887">
    <property type="term" value="F:ATP hydrolysis activity"/>
    <property type="evidence" value="ECO:0007669"/>
    <property type="project" value="InterPro"/>
</dbReference>
<dbReference type="SFLD" id="SFLDS00003">
    <property type="entry name" value="Haloacid_Dehalogenase"/>
    <property type="match status" value="1"/>
</dbReference>
<evidence type="ECO:0000256" key="3">
    <source>
        <dbReference type="ARBA" id="ARBA00022692"/>
    </source>
</evidence>
<feature type="transmembrane region" description="Helical" evidence="11">
    <location>
        <begin position="1214"/>
        <end position="1232"/>
    </location>
</feature>
<dbReference type="PANTHER" id="PTHR45630:SF11">
    <property type="entry name" value="CATION-TRANSPORTING P-TYPE ATPASE N-TERMINAL DOMAIN-CONTAINING PROTEIN"/>
    <property type="match status" value="1"/>
</dbReference>
<feature type="transmembrane region" description="Helical" evidence="11">
    <location>
        <begin position="1139"/>
        <end position="1159"/>
    </location>
</feature>
<keyword evidence="5" id="KW-0547">Nucleotide-binding</keyword>
<dbReference type="EMBL" id="ML002222">
    <property type="protein sequence ID" value="RKP40173.1"/>
    <property type="molecule type" value="Genomic_DNA"/>
</dbReference>
<feature type="transmembrane region" description="Helical" evidence="11">
    <location>
        <begin position="648"/>
        <end position="672"/>
    </location>
</feature>
<dbReference type="InterPro" id="IPR006544">
    <property type="entry name" value="P-type_TPase_V"/>
</dbReference>
<feature type="chain" id="PRO_5020416942" description="P-type ATPase A domain-containing protein" evidence="12">
    <location>
        <begin position="21"/>
        <end position="1338"/>
    </location>
</feature>
<keyword evidence="9 11" id="KW-1133">Transmembrane helix</keyword>
<dbReference type="Proteomes" id="UP000268162">
    <property type="component" value="Unassembled WGS sequence"/>
</dbReference>
<name>A0A4Q0A245_9FUNG</name>
<dbReference type="Gene3D" id="3.40.50.1000">
    <property type="entry name" value="HAD superfamily/HAD-like"/>
    <property type="match status" value="2"/>
</dbReference>
<reference evidence="15" key="1">
    <citation type="journal article" date="2018" name="Nat. Microbiol.">
        <title>Leveraging single-cell genomics to expand the fungal tree of life.</title>
        <authorList>
            <person name="Ahrendt S.R."/>
            <person name="Quandt C.A."/>
            <person name="Ciobanu D."/>
            <person name="Clum A."/>
            <person name="Salamov A."/>
            <person name="Andreopoulos B."/>
            <person name="Cheng J.F."/>
            <person name="Woyke T."/>
            <person name="Pelin A."/>
            <person name="Henrissat B."/>
            <person name="Reynolds N.K."/>
            <person name="Benny G.L."/>
            <person name="Smith M.E."/>
            <person name="James T.Y."/>
            <person name="Grigoriev I.V."/>
        </authorList>
    </citation>
    <scope>NUCLEOTIDE SEQUENCE [LARGE SCALE GENOMIC DNA]</scope>
    <source>
        <strain evidence="15">RSA 468</strain>
    </source>
</reference>
<dbReference type="GO" id="GO:0016020">
    <property type="term" value="C:membrane"/>
    <property type="evidence" value="ECO:0007669"/>
    <property type="project" value="UniProtKB-SubCell"/>
</dbReference>
<feature type="transmembrane region" description="Helical" evidence="11">
    <location>
        <begin position="231"/>
        <end position="252"/>
    </location>
</feature>
<dbReference type="GO" id="GO:0005524">
    <property type="term" value="F:ATP binding"/>
    <property type="evidence" value="ECO:0007669"/>
    <property type="project" value="UniProtKB-KW"/>
</dbReference>
<evidence type="ECO:0000256" key="4">
    <source>
        <dbReference type="ARBA" id="ARBA00022723"/>
    </source>
</evidence>
<dbReference type="SUPFAM" id="SSF81653">
    <property type="entry name" value="Calcium ATPase, transduction domain A"/>
    <property type="match status" value="1"/>
</dbReference>
<dbReference type="InterPro" id="IPR023214">
    <property type="entry name" value="HAD_sf"/>
</dbReference>
<feature type="transmembrane region" description="Helical" evidence="11">
    <location>
        <begin position="153"/>
        <end position="174"/>
    </location>
</feature>
<feature type="transmembrane region" description="Helical" evidence="11">
    <location>
        <begin position="1171"/>
        <end position="1193"/>
    </location>
</feature>
<evidence type="ECO:0000313" key="14">
    <source>
        <dbReference type="EMBL" id="RKP40173.1"/>
    </source>
</evidence>
<evidence type="ECO:0000256" key="7">
    <source>
        <dbReference type="ARBA" id="ARBA00022842"/>
    </source>
</evidence>
<keyword evidence="8" id="KW-1278">Translocase</keyword>
<dbReference type="Gene3D" id="3.40.1110.10">
    <property type="entry name" value="Calcium-transporting ATPase, cytoplasmic domain N"/>
    <property type="match status" value="1"/>
</dbReference>
<dbReference type="Gene3D" id="2.70.150.10">
    <property type="entry name" value="Calcium-transporting ATPase, cytoplasmic transduction domain A"/>
    <property type="match status" value="1"/>
</dbReference>
<dbReference type="InterPro" id="IPR023298">
    <property type="entry name" value="ATPase_P-typ_TM_dom_sf"/>
</dbReference>
<comment type="similarity">
    <text evidence="2">Belongs to the cation transport ATPase (P-type) (TC 3.A.3) family. Type V subfamily.</text>
</comment>
<keyword evidence="15" id="KW-1185">Reference proteome</keyword>
<dbReference type="InterPro" id="IPR059000">
    <property type="entry name" value="ATPase_P-type_domA"/>
</dbReference>
<evidence type="ECO:0000256" key="6">
    <source>
        <dbReference type="ARBA" id="ARBA00022840"/>
    </source>
</evidence>
<evidence type="ECO:0000256" key="9">
    <source>
        <dbReference type="ARBA" id="ARBA00022989"/>
    </source>
</evidence>
<evidence type="ECO:0000256" key="2">
    <source>
        <dbReference type="ARBA" id="ARBA00006000"/>
    </source>
</evidence>
<sequence length="1338" mass="149818">MRSRASLLPWVLWTLYDLDGNQCPLYPKRDVVCPLVCVTDLSECPRLLQPNCPNGKQFCLDSTCADQCPKDLPNPCLCGETSYRDSGEMVIPCRKSPTIDIPHYNMRNGTAQTQGACLKALNTTSRILNYGAKPTDPTPPKRPPPGFTYVEPIWLALWTMLGLEAMVLTGWTLYKQWREKAQRRGVGVAVGGTTADPLAKETADSELSSVEGLDRENYKLTAYRTSLYGNFAAYSLVAISLSLVVYMFLIIADYYGALLAFALTHQTSALSSQLFIISWYLMVAWFITLNITRHRLRNFFRIQTRPAEGHFIQVEQQLAPLILLDDNSVILRHIRRIETSIKSLVGWHVHVTTTRIEKTAHGRRYFTYQCTRYVYDSVHGRFAPFGFQVGTTGAELLKQQSGILQGEADRRIELLGSNFITVAVPSLFNAILQEFTGFFYLYQLTILLLFYYYAYYEIGLVDTGVVLISAFVKVAIRLQSEKRLKSMAEHEILRDQTWRTTTTADLVPGDVYQIDVDQVVPADSVVLSGNIVADESSLTGEPLPIRKFPVSLDMTDFDLHTTGKTNALFAGTTISQAQLELHSSRCTALVYRTGTATDKGQLVRKILFPSPVSFVFDEQLKIVMMILALEGLFMFGLSLWLQQQNINASWFNGMFCLAQIISPILPAALVVGQSVASTRLRKQQIYCVDLPRIMVAGKTQIFCFDKTGTLTKEGLDFYGVQCVRPTLEVPPRFDNRTEDFPGVPRLMRLAMASCHAVTELNNRLIGNPVDIEMFRATGWDLCHPDNPDCLDMAVTANERLLVLRRFEFVHARMSMSVAVLDTSTHHVHIFVKGSFEKVRDMSDPGGRPADYDRVTSQLAREGCYVLAVAHRDLGPVDPDLIRTWSREDFESHVVLLGLILFKNNLKTDTADAMAELKQGSTRTVMITGDTALTGVYIAQACGMTPSGDRMLLGDIEMDNPPPDGRPSDEDGPAETAYEVVWRDVDTHEVVDVNRALLASGLELAVTGRAFNALVERDLIREYLLNIRVFARMTPQDKVACVQLHMERGITAMCGDGGNDCGALRVAHVGIALSEAEASIVSPFSTSVRSIYSCVELLRQGRAALATSFAGYKYLILYGQTMAMLKANFFYFQGSIAQSLWIFVDAFITMGMTACLALTPQRPTARLLGIETLTSTVGIVLINWLFLVGGYLWLYQQTWFRCHEFDARGIDIAKCAYLAFLTMFQFINNGAIFNFGYQFRQACLVAVWAAFIAMMSYVELADPNRLGCLFRLNCGNPKELGFPRPTFDIEPYNIDQGHNVFPRIANMAVGLLWERAVVLGPLRTLLRRLYPQSRLQLKL</sequence>
<feature type="transmembrane region" description="Helical" evidence="11">
    <location>
        <begin position="622"/>
        <end position="642"/>
    </location>
</feature>
<evidence type="ECO:0000313" key="15">
    <source>
        <dbReference type="Proteomes" id="UP000268162"/>
    </source>
</evidence>
<dbReference type="InterPro" id="IPR001757">
    <property type="entry name" value="P_typ_ATPase"/>
</dbReference>
<dbReference type="PROSITE" id="PS00154">
    <property type="entry name" value="ATPASE_E1_E2"/>
    <property type="match status" value="1"/>
</dbReference>
<dbReference type="GO" id="GO:0046872">
    <property type="term" value="F:metal ion binding"/>
    <property type="evidence" value="ECO:0007669"/>
    <property type="project" value="UniProtKB-KW"/>
</dbReference>
<dbReference type="InterPro" id="IPR008250">
    <property type="entry name" value="ATPase_P-typ_transduc_dom_A_sf"/>
</dbReference>
<evidence type="ECO:0000256" key="1">
    <source>
        <dbReference type="ARBA" id="ARBA00004141"/>
    </source>
</evidence>
<feature type="transmembrane region" description="Helical" evidence="11">
    <location>
        <begin position="272"/>
        <end position="291"/>
    </location>
</feature>
<gene>
    <name evidence="14" type="ORF">BJ085DRAFT_43494</name>
</gene>
<dbReference type="GO" id="GO:0140358">
    <property type="term" value="F:P-type transmembrane transporter activity"/>
    <property type="evidence" value="ECO:0007669"/>
    <property type="project" value="InterPro"/>
</dbReference>
<evidence type="ECO:0000256" key="5">
    <source>
        <dbReference type="ARBA" id="ARBA00022741"/>
    </source>
</evidence>
<evidence type="ECO:0000259" key="13">
    <source>
        <dbReference type="Pfam" id="PF00122"/>
    </source>
</evidence>
<keyword evidence="6" id="KW-0067">ATP-binding</keyword>
<keyword evidence="7" id="KW-0460">Magnesium</keyword>
<evidence type="ECO:0000256" key="8">
    <source>
        <dbReference type="ARBA" id="ARBA00022967"/>
    </source>
</evidence>
<dbReference type="STRING" id="215637.A0A4Q0A245"/>
<keyword evidence="12" id="KW-0732">Signal</keyword>
<dbReference type="PANTHER" id="PTHR45630">
    <property type="entry name" value="CATION-TRANSPORTING ATPASE-RELATED"/>
    <property type="match status" value="1"/>
</dbReference>
<organism evidence="14 15">
    <name type="scientific">Dimargaris cristalligena</name>
    <dbReference type="NCBI Taxonomy" id="215637"/>
    <lineage>
        <taxon>Eukaryota</taxon>
        <taxon>Fungi</taxon>
        <taxon>Fungi incertae sedis</taxon>
        <taxon>Zoopagomycota</taxon>
        <taxon>Kickxellomycotina</taxon>
        <taxon>Dimargaritomycetes</taxon>
        <taxon>Dimargaritales</taxon>
        <taxon>Dimargaritaceae</taxon>
        <taxon>Dimargaris</taxon>
    </lineage>
</organism>
<dbReference type="Gene3D" id="1.20.1110.10">
    <property type="entry name" value="Calcium-transporting ATPase, transmembrane domain"/>
    <property type="match status" value="1"/>
</dbReference>
<comment type="subcellular location">
    <subcellularLocation>
        <location evidence="1">Membrane</location>
        <topology evidence="1">Multi-pass membrane protein</topology>
    </subcellularLocation>
</comment>
<dbReference type="GO" id="GO:0019829">
    <property type="term" value="F:ATPase-coupled monoatomic cation transmembrane transporter activity"/>
    <property type="evidence" value="ECO:0007669"/>
    <property type="project" value="TreeGrafter"/>
</dbReference>
<evidence type="ECO:0000256" key="11">
    <source>
        <dbReference type="SAM" id="Phobius"/>
    </source>
</evidence>
<dbReference type="SFLD" id="SFLDG00002">
    <property type="entry name" value="C1.7:_P-type_atpase_like"/>
    <property type="match status" value="1"/>
</dbReference>
<proteinExistence type="inferred from homology"/>
<dbReference type="NCBIfam" id="TIGR01494">
    <property type="entry name" value="ATPase_P-type"/>
    <property type="match status" value="2"/>
</dbReference>
<dbReference type="InterPro" id="IPR036412">
    <property type="entry name" value="HAD-like_sf"/>
</dbReference>
<evidence type="ECO:0000256" key="10">
    <source>
        <dbReference type="ARBA" id="ARBA00023136"/>
    </source>
</evidence>
<dbReference type="PRINTS" id="PR00119">
    <property type="entry name" value="CATATPASE"/>
</dbReference>
<dbReference type="InterPro" id="IPR044492">
    <property type="entry name" value="P_typ_ATPase_HD_dom"/>
</dbReference>
<feature type="transmembrane region" description="Helical" evidence="11">
    <location>
        <begin position="1238"/>
        <end position="1257"/>
    </location>
</feature>
<keyword evidence="10 11" id="KW-0472">Membrane</keyword>
<feature type="domain" description="P-type ATPase A" evidence="13">
    <location>
        <begin position="491"/>
        <end position="606"/>
    </location>
</feature>
<dbReference type="SUPFAM" id="SSF81660">
    <property type="entry name" value="Metal cation-transporting ATPase, ATP-binding domain N"/>
    <property type="match status" value="1"/>
</dbReference>
<protein>
    <recommendedName>
        <fullName evidence="13">P-type ATPase A domain-containing protein</fullName>
    </recommendedName>
</protein>
<dbReference type="InterPro" id="IPR023299">
    <property type="entry name" value="ATPase_P-typ_cyto_dom_N"/>
</dbReference>
<keyword evidence="3 11" id="KW-0812">Transmembrane</keyword>
<evidence type="ECO:0000256" key="12">
    <source>
        <dbReference type="SAM" id="SignalP"/>
    </source>
</evidence>
<dbReference type="SUPFAM" id="SSF56784">
    <property type="entry name" value="HAD-like"/>
    <property type="match status" value="1"/>
</dbReference>
<dbReference type="InterPro" id="IPR018303">
    <property type="entry name" value="ATPase_P-typ_P_site"/>
</dbReference>
<accession>A0A4Q0A245</accession>
<dbReference type="SFLD" id="SFLDF00027">
    <property type="entry name" value="p-type_atpase"/>
    <property type="match status" value="1"/>
</dbReference>
<keyword evidence="4" id="KW-0479">Metal-binding</keyword>
<feature type="signal peptide" evidence="12">
    <location>
        <begin position="1"/>
        <end position="20"/>
    </location>
</feature>
<dbReference type="SUPFAM" id="SSF81665">
    <property type="entry name" value="Calcium ATPase, transmembrane domain M"/>
    <property type="match status" value="1"/>
</dbReference>
<dbReference type="Pfam" id="PF00122">
    <property type="entry name" value="E1-E2_ATPase"/>
    <property type="match status" value="1"/>
</dbReference>